<evidence type="ECO:0000313" key="2">
    <source>
        <dbReference type="EMBL" id="GAB1319232.1"/>
    </source>
</evidence>
<reference evidence="2 3" key="1">
    <citation type="submission" date="2024-09" db="EMBL/GenBank/DDBJ databases">
        <title>Itraconazole resistance in Madurella fahalii resulting from another homologue of gene encoding cytochrome P450 14-alpha sterol demethylase (CYP51).</title>
        <authorList>
            <person name="Yoshioka I."/>
            <person name="Fahal A.H."/>
            <person name="Kaneko S."/>
            <person name="Yaguchi T."/>
        </authorList>
    </citation>
    <scope>NUCLEOTIDE SEQUENCE [LARGE SCALE GENOMIC DNA]</scope>
    <source>
        <strain evidence="2 3">IFM 68171</strain>
    </source>
</reference>
<keyword evidence="1" id="KW-0472">Membrane</keyword>
<evidence type="ECO:0000313" key="3">
    <source>
        <dbReference type="Proteomes" id="UP001628179"/>
    </source>
</evidence>
<sequence length="597" mass="65285">MVQVELVDGFHIWSRYARSSVPPELEGIAFPRYGEPIEGLAYSVLTVTEQTFPDRTTAPTPILLAADGCAYDDGPRNCSRVCNDPAAMFSSWYSLWNCFTLTAMAVYVQNASLATPSVTGLQVANGHLGFGDLETFNASSVIDSVITCGLRAAYDGMLGYIPDAKGVSIAGGATPLENLTFFWTLPCFHVQSDLNSDIAGAGMLVAYFIQGFLAAYGWALCGLLTGVPLALSAVIHLLPRVTRNRSTSSSLLVLAGRVESWAIRIDRSRAGAALKTMLVDHQETQCFFTIGAQVALTYAASQPASFRGEQTYQQLMNNQAFMRVMGVMSLYSVTLAQLALRRAGMNSAYTLVFSVAAVTSKIISDASIVTPGPEQLWSDFYGQNRVDECGANSSPRTFCYVKVNPVEYLDQMTYSMNQVLPPAIAAFALLLIDKIPARVWTALGPSAHGPYRRLQTITRVGPQIMEALYWGLELFFFFMVCHGLDFFQSKVKDTVIRNSDESNAAGDFAERGLLRFTVGQVVAVMTWTPVMARYLYTTAFGFEHTSKIRIAAPFEIVKKRREETPISSPGKSGDITELGKGADCWHGVCTRPYDRDA</sequence>
<keyword evidence="1" id="KW-1133">Transmembrane helix</keyword>
<feature type="transmembrane region" description="Helical" evidence="1">
    <location>
        <begin position="320"/>
        <end position="340"/>
    </location>
</feature>
<keyword evidence="1" id="KW-0812">Transmembrane</keyword>
<keyword evidence="3" id="KW-1185">Reference proteome</keyword>
<dbReference type="RefSeq" id="XP_070920962.1">
    <property type="nucleotide sequence ID" value="XM_071064861.1"/>
</dbReference>
<protein>
    <submittedName>
        <fullName evidence="2">Peptide transporter PTR2</fullName>
    </submittedName>
</protein>
<organism evidence="2 3">
    <name type="scientific">Madurella fahalii</name>
    <dbReference type="NCBI Taxonomy" id="1157608"/>
    <lineage>
        <taxon>Eukaryota</taxon>
        <taxon>Fungi</taxon>
        <taxon>Dikarya</taxon>
        <taxon>Ascomycota</taxon>
        <taxon>Pezizomycotina</taxon>
        <taxon>Sordariomycetes</taxon>
        <taxon>Sordariomycetidae</taxon>
        <taxon>Sordariales</taxon>
        <taxon>Sordariales incertae sedis</taxon>
        <taxon>Madurella</taxon>
    </lineage>
</organism>
<dbReference type="GeneID" id="98180184"/>
<dbReference type="Proteomes" id="UP001628179">
    <property type="component" value="Unassembled WGS sequence"/>
</dbReference>
<feature type="transmembrane region" description="Helical" evidence="1">
    <location>
        <begin position="215"/>
        <end position="238"/>
    </location>
</feature>
<dbReference type="EMBL" id="BAAFSV010000005">
    <property type="protein sequence ID" value="GAB1319232.1"/>
    <property type="molecule type" value="Genomic_DNA"/>
</dbReference>
<proteinExistence type="predicted"/>
<evidence type="ECO:0000256" key="1">
    <source>
        <dbReference type="SAM" id="Phobius"/>
    </source>
</evidence>
<accession>A0ABQ0GN89</accession>
<comment type="caution">
    <text evidence="2">The sequence shown here is derived from an EMBL/GenBank/DDBJ whole genome shotgun (WGS) entry which is preliminary data.</text>
</comment>
<gene>
    <name evidence="2" type="ORF">MFIFM68171_09442</name>
</gene>
<name>A0ABQ0GN89_9PEZI</name>